<comment type="caution">
    <text evidence="1">The sequence shown here is derived from an EMBL/GenBank/DDBJ whole genome shotgun (WGS) entry which is preliminary data.</text>
</comment>
<accession>A0A2T5HZ26</accession>
<dbReference type="InterPro" id="IPR009444">
    <property type="entry name" value="Conjugal_tfr_TraD_a-type"/>
</dbReference>
<dbReference type="Proteomes" id="UP000244152">
    <property type="component" value="Unassembled WGS sequence"/>
</dbReference>
<evidence type="ECO:0000313" key="2">
    <source>
        <dbReference type="Proteomes" id="UP000244152"/>
    </source>
</evidence>
<sequence>PTLDRGELLGALLELAGVPAEDRRKSEWKRKGDALLAERMKG</sequence>
<reference evidence="1 2" key="1">
    <citation type="submission" date="2018-04" db="EMBL/GenBank/DDBJ databases">
        <title>Active sludge and wastewater microbial communities from Klosterneuburg, Austria.</title>
        <authorList>
            <person name="Wagner M."/>
        </authorList>
    </citation>
    <scope>NUCLEOTIDE SEQUENCE [LARGE SCALE GENOMIC DNA]</scope>
    <source>
        <strain evidence="1 2">Nl12</strain>
    </source>
</reference>
<evidence type="ECO:0000313" key="1">
    <source>
        <dbReference type="EMBL" id="PTQ76841.1"/>
    </source>
</evidence>
<organism evidence="1 2">
    <name type="scientific">Nitrosospira multiformis</name>
    <dbReference type="NCBI Taxonomy" id="1231"/>
    <lineage>
        <taxon>Bacteria</taxon>
        <taxon>Pseudomonadati</taxon>
        <taxon>Pseudomonadota</taxon>
        <taxon>Betaproteobacteria</taxon>
        <taxon>Nitrosomonadales</taxon>
        <taxon>Nitrosomonadaceae</taxon>
        <taxon>Nitrosospira</taxon>
    </lineage>
</organism>
<gene>
    <name evidence="1" type="ORF">C8R21_1611</name>
</gene>
<dbReference type="Pfam" id="PF06412">
    <property type="entry name" value="TraD"/>
    <property type="match status" value="1"/>
</dbReference>
<name>A0A2T5HZ26_9PROT</name>
<proteinExistence type="predicted"/>
<dbReference type="EMBL" id="QAOK01000061">
    <property type="protein sequence ID" value="PTQ76841.1"/>
    <property type="molecule type" value="Genomic_DNA"/>
</dbReference>
<dbReference type="AlphaFoldDB" id="A0A2T5HZ26"/>
<feature type="non-terminal residue" evidence="1">
    <location>
        <position position="1"/>
    </location>
</feature>
<protein>
    <submittedName>
        <fullName evidence="1">Conjugative transfer protein TraD</fullName>
    </submittedName>
</protein>